<accession>A0ABD1VEX0</accession>
<comment type="caution">
    <text evidence="1">The sequence shown here is derived from an EMBL/GenBank/DDBJ whole genome shotgun (WGS) entry which is preliminary data.</text>
</comment>
<gene>
    <name evidence="1" type="ORF">Fot_17285</name>
</gene>
<reference evidence="2" key="1">
    <citation type="submission" date="2024-07" db="EMBL/GenBank/DDBJ databases">
        <title>Two chromosome-level genome assemblies of Korean endemic species Abeliophyllum distichum and Forsythia ovata (Oleaceae).</title>
        <authorList>
            <person name="Jang H."/>
        </authorList>
    </citation>
    <scope>NUCLEOTIDE SEQUENCE [LARGE SCALE GENOMIC DNA]</scope>
</reference>
<evidence type="ECO:0000313" key="1">
    <source>
        <dbReference type="EMBL" id="KAL2535894.1"/>
    </source>
</evidence>
<keyword evidence="2" id="KW-1185">Reference proteome</keyword>
<organism evidence="1 2">
    <name type="scientific">Forsythia ovata</name>
    <dbReference type="NCBI Taxonomy" id="205694"/>
    <lineage>
        <taxon>Eukaryota</taxon>
        <taxon>Viridiplantae</taxon>
        <taxon>Streptophyta</taxon>
        <taxon>Embryophyta</taxon>
        <taxon>Tracheophyta</taxon>
        <taxon>Spermatophyta</taxon>
        <taxon>Magnoliopsida</taxon>
        <taxon>eudicotyledons</taxon>
        <taxon>Gunneridae</taxon>
        <taxon>Pentapetalae</taxon>
        <taxon>asterids</taxon>
        <taxon>lamiids</taxon>
        <taxon>Lamiales</taxon>
        <taxon>Oleaceae</taxon>
        <taxon>Forsythieae</taxon>
        <taxon>Forsythia</taxon>
    </lineage>
</organism>
<name>A0ABD1VEX0_9LAMI</name>
<dbReference type="EMBL" id="JBFOLJ010000005">
    <property type="protein sequence ID" value="KAL2535894.1"/>
    <property type="molecule type" value="Genomic_DNA"/>
</dbReference>
<evidence type="ECO:0000313" key="2">
    <source>
        <dbReference type="Proteomes" id="UP001604277"/>
    </source>
</evidence>
<sequence>MAKPSGQDNITTVHCGKENRTATTYSSQHTIVMLHLPPSVGTACILTSEGKQPVILSFIKINSFKVLPIFPMLPGMQPPRLLFAITKIEIGEFPRFSEIPNRICCRLRKIPLPTSSSPTTLGREESL</sequence>
<protein>
    <submittedName>
        <fullName evidence="1">Ig kappa chain V-VI region NQ2-6.1</fullName>
    </submittedName>
</protein>
<dbReference type="Proteomes" id="UP001604277">
    <property type="component" value="Unassembled WGS sequence"/>
</dbReference>
<proteinExistence type="predicted"/>
<dbReference type="AlphaFoldDB" id="A0ABD1VEX0"/>